<proteinExistence type="predicted"/>
<evidence type="ECO:0000313" key="2">
    <source>
        <dbReference type="Proteomes" id="UP000536179"/>
    </source>
</evidence>
<organism evidence="1 2">
    <name type="scientific">Aporhodopirellula rubra</name>
    <dbReference type="NCBI Taxonomy" id="980271"/>
    <lineage>
        <taxon>Bacteria</taxon>
        <taxon>Pseudomonadati</taxon>
        <taxon>Planctomycetota</taxon>
        <taxon>Planctomycetia</taxon>
        <taxon>Pirellulales</taxon>
        <taxon>Pirellulaceae</taxon>
        <taxon>Aporhodopirellula</taxon>
    </lineage>
</organism>
<dbReference type="AlphaFoldDB" id="A0A7W5H5W2"/>
<sequence>MWGSNRRSDWSTMGVFLTTKVANDTKGFGWAWVTHVRTFGAVVTLRSVLLVGEWWVELWGIQSAERLVDYGQVFDHERCE</sequence>
<dbReference type="EMBL" id="JACHXU010000006">
    <property type="protein sequence ID" value="MBB3206256.1"/>
    <property type="molecule type" value="Genomic_DNA"/>
</dbReference>
<dbReference type="Proteomes" id="UP000536179">
    <property type="component" value="Unassembled WGS sequence"/>
</dbReference>
<evidence type="ECO:0000313" key="1">
    <source>
        <dbReference type="EMBL" id="MBB3206256.1"/>
    </source>
</evidence>
<name>A0A7W5H5W2_9BACT</name>
<keyword evidence="2" id="KW-1185">Reference proteome</keyword>
<reference evidence="1 2" key="1">
    <citation type="submission" date="2020-08" db="EMBL/GenBank/DDBJ databases">
        <title>Genomic Encyclopedia of Type Strains, Phase III (KMG-III): the genomes of soil and plant-associated and newly described type strains.</title>
        <authorList>
            <person name="Whitman W."/>
        </authorList>
    </citation>
    <scope>NUCLEOTIDE SEQUENCE [LARGE SCALE GENOMIC DNA]</scope>
    <source>
        <strain evidence="1 2">CECT 8075</strain>
    </source>
</reference>
<protein>
    <submittedName>
        <fullName evidence="1">Uncharacterized protein</fullName>
    </submittedName>
</protein>
<accession>A0A7W5H5W2</accession>
<gene>
    <name evidence="1" type="ORF">FHS27_002065</name>
</gene>
<comment type="caution">
    <text evidence="1">The sequence shown here is derived from an EMBL/GenBank/DDBJ whole genome shotgun (WGS) entry which is preliminary data.</text>
</comment>